<reference evidence="4 5" key="1">
    <citation type="journal article" date="2021" name="Sci. Rep.">
        <title>The genome of the diatom Chaetoceros tenuissimus carries an ancient integrated fragment of an extant virus.</title>
        <authorList>
            <person name="Hongo Y."/>
            <person name="Kimura K."/>
            <person name="Takaki Y."/>
            <person name="Yoshida Y."/>
            <person name="Baba S."/>
            <person name="Kobayashi G."/>
            <person name="Nagasaki K."/>
            <person name="Hano T."/>
            <person name="Tomaru Y."/>
        </authorList>
    </citation>
    <scope>NUCLEOTIDE SEQUENCE [LARGE SCALE GENOMIC DNA]</scope>
    <source>
        <strain evidence="4 5">NIES-3715</strain>
    </source>
</reference>
<protein>
    <submittedName>
        <fullName evidence="4">Thioredoxin f</fullName>
    </submittedName>
</protein>
<dbReference type="InterPro" id="IPR013766">
    <property type="entry name" value="Thioredoxin_domain"/>
</dbReference>
<dbReference type="EMBL" id="BLLK01000045">
    <property type="protein sequence ID" value="GFH52142.1"/>
    <property type="molecule type" value="Genomic_DNA"/>
</dbReference>
<dbReference type="Pfam" id="PF00085">
    <property type="entry name" value="Thioredoxin"/>
    <property type="match status" value="1"/>
</dbReference>
<evidence type="ECO:0000256" key="2">
    <source>
        <dbReference type="SAM" id="SignalP"/>
    </source>
</evidence>
<feature type="signal peptide" evidence="2">
    <location>
        <begin position="1"/>
        <end position="20"/>
    </location>
</feature>
<evidence type="ECO:0000313" key="4">
    <source>
        <dbReference type="EMBL" id="GFH52142.1"/>
    </source>
</evidence>
<dbReference type="Proteomes" id="UP001054902">
    <property type="component" value="Unassembled WGS sequence"/>
</dbReference>
<evidence type="ECO:0000256" key="1">
    <source>
        <dbReference type="ARBA" id="ARBA00023157"/>
    </source>
</evidence>
<organism evidence="4 5">
    <name type="scientific">Chaetoceros tenuissimus</name>
    <dbReference type="NCBI Taxonomy" id="426638"/>
    <lineage>
        <taxon>Eukaryota</taxon>
        <taxon>Sar</taxon>
        <taxon>Stramenopiles</taxon>
        <taxon>Ochrophyta</taxon>
        <taxon>Bacillariophyta</taxon>
        <taxon>Coscinodiscophyceae</taxon>
        <taxon>Chaetocerotophycidae</taxon>
        <taxon>Chaetocerotales</taxon>
        <taxon>Chaetocerotaceae</taxon>
        <taxon>Chaetoceros</taxon>
    </lineage>
</organism>
<dbReference type="InterPro" id="IPR036249">
    <property type="entry name" value="Thioredoxin-like_sf"/>
</dbReference>
<proteinExistence type="predicted"/>
<dbReference type="PRINTS" id="PR00421">
    <property type="entry name" value="THIOREDOXIN"/>
</dbReference>
<name>A0AAD3H684_9STRA</name>
<sequence>MNRFTSTILLLIAIVSSTSAFSTAFMGSSRVAHSRSASSNGMSMRVVDVDSEAAFDKTISSAGESLVIVDYSTTWCGPCKVIAPKFDELSDKYPDAVFLKVIGDASPDASKLMKREGVRSVPSFHYFKNGEKVDVVNGANAEAIEAAISKNM</sequence>
<evidence type="ECO:0000313" key="5">
    <source>
        <dbReference type="Proteomes" id="UP001054902"/>
    </source>
</evidence>
<dbReference type="Gene3D" id="3.40.30.10">
    <property type="entry name" value="Glutaredoxin"/>
    <property type="match status" value="1"/>
</dbReference>
<dbReference type="PANTHER" id="PTHR46115">
    <property type="entry name" value="THIOREDOXIN-LIKE PROTEIN 1"/>
    <property type="match status" value="1"/>
</dbReference>
<keyword evidence="1" id="KW-1015">Disulfide bond</keyword>
<dbReference type="PROSITE" id="PS00194">
    <property type="entry name" value="THIOREDOXIN_1"/>
    <property type="match status" value="1"/>
</dbReference>
<feature type="chain" id="PRO_5042074807" evidence="2">
    <location>
        <begin position="21"/>
        <end position="152"/>
    </location>
</feature>
<gene>
    <name evidence="4" type="ORF">CTEN210_08618</name>
</gene>
<accession>A0AAD3H684</accession>
<dbReference type="CDD" id="cd02947">
    <property type="entry name" value="TRX_family"/>
    <property type="match status" value="1"/>
</dbReference>
<comment type="caution">
    <text evidence="4">The sequence shown here is derived from an EMBL/GenBank/DDBJ whole genome shotgun (WGS) entry which is preliminary data.</text>
</comment>
<dbReference type="AlphaFoldDB" id="A0AAD3H684"/>
<evidence type="ECO:0000259" key="3">
    <source>
        <dbReference type="PROSITE" id="PS51352"/>
    </source>
</evidence>
<keyword evidence="2" id="KW-0732">Signal</keyword>
<feature type="domain" description="Thioredoxin" evidence="3">
    <location>
        <begin position="35"/>
        <end position="152"/>
    </location>
</feature>
<keyword evidence="5" id="KW-1185">Reference proteome</keyword>
<dbReference type="SUPFAM" id="SSF52833">
    <property type="entry name" value="Thioredoxin-like"/>
    <property type="match status" value="1"/>
</dbReference>
<dbReference type="InterPro" id="IPR017937">
    <property type="entry name" value="Thioredoxin_CS"/>
</dbReference>
<dbReference type="PROSITE" id="PS51352">
    <property type="entry name" value="THIOREDOXIN_2"/>
    <property type="match status" value="1"/>
</dbReference>